<accession>A0A5J4W8L1</accession>
<proteinExistence type="predicted"/>
<comment type="caution">
    <text evidence="1">The sequence shown here is derived from an EMBL/GenBank/DDBJ whole genome shotgun (WGS) entry which is preliminary data.</text>
</comment>
<name>A0A5J4W8L1_9EUKA</name>
<dbReference type="EMBL" id="SNRW01002941">
    <property type="protein sequence ID" value="KAA6391257.1"/>
    <property type="molecule type" value="Genomic_DNA"/>
</dbReference>
<protein>
    <submittedName>
        <fullName evidence="1">Uncharacterized protein</fullName>
    </submittedName>
</protein>
<evidence type="ECO:0000313" key="1">
    <source>
        <dbReference type="EMBL" id="KAA6391257.1"/>
    </source>
</evidence>
<gene>
    <name evidence="1" type="ORF">EZS28_013217</name>
</gene>
<evidence type="ECO:0000313" key="2">
    <source>
        <dbReference type="Proteomes" id="UP000324800"/>
    </source>
</evidence>
<reference evidence="1 2" key="1">
    <citation type="submission" date="2019-03" db="EMBL/GenBank/DDBJ databases">
        <title>Single cell metagenomics reveals metabolic interactions within the superorganism composed of flagellate Streblomastix strix and complex community of Bacteroidetes bacteria on its surface.</title>
        <authorList>
            <person name="Treitli S.C."/>
            <person name="Kolisko M."/>
            <person name="Husnik F."/>
            <person name="Keeling P."/>
            <person name="Hampl V."/>
        </authorList>
    </citation>
    <scope>NUCLEOTIDE SEQUENCE [LARGE SCALE GENOMIC DNA]</scope>
    <source>
        <strain evidence="1">ST1C</strain>
    </source>
</reference>
<organism evidence="1 2">
    <name type="scientific">Streblomastix strix</name>
    <dbReference type="NCBI Taxonomy" id="222440"/>
    <lineage>
        <taxon>Eukaryota</taxon>
        <taxon>Metamonada</taxon>
        <taxon>Preaxostyla</taxon>
        <taxon>Oxymonadida</taxon>
        <taxon>Streblomastigidae</taxon>
        <taxon>Streblomastix</taxon>
    </lineage>
</organism>
<dbReference type="AlphaFoldDB" id="A0A5J4W8L1"/>
<sequence length="113" mass="12706">MQKEEVQLAEQVLEVEDVRAINITIIILTLIMNVIDLTSDYQNNKGVIDLLLYQSLFIEFADEAEVLSNLSSNFYFSFFSIILEGEGGGLIDADVIPRDVPDRDVPSTKSSEY</sequence>
<dbReference type="Proteomes" id="UP000324800">
    <property type="component" value="Unassembled WGS sequence"/>
</dbReference>